<dbReference type="SUPFAM" id="SSF53639">
    <property type="entry name" value="AraD/HMP-PK domain-like"/>
    <property type="match status" value="1"/>
</dbReference>
<organism evidence="2 3">
    <name type="scientific">Thermoproteota archaeon</name>
    <dbReference type="NCBI Taxonomy" id="2056631"/>
    <lineage>
        <taxon>Archaea</taxon>
        <taxon>Thermoproteota</taxon>
    </lineage>
</organism>
<comment type="caution">
    <text evidence="2">The sequence shown here is derived from an EMBL/GenBank/DDBJ whole genome shotgun (WGS) entry which is preliminary data.</text>
</comment>
<feature type="domain" description="Thiamine-phosphate synthase ThiN" evidence="1">
    <location>
        <begin position="1"/>
        <end position="85"/>
    </location>
</feature>
<accession>A0A497F4K2</accession>
<dbReference type="Gene3D" id="3.40.225.10">
    <property type="entry name" value="Class II aldolase/adducin N-terminal domain"/>
    <property type="match status" value="1"/>
</dbReference>
<dbReference type="Proteomes" id="UP000269499">
    <property type="component" value="Unassembled WGS sequence"/>
</dbReference>
<proteinExistence type="predicted"/>
<dbReference type="AlphaFoldDB" id="A0A497F4K2"/>
<dbReference type="Pfam" id="PF10120">
    <property type="entry name" value="ThiN"/>
    <property type="match status" value="1"/>
</dbReference>
<dbReference type="InterPro" id="IPR036409">
    <property type="entry name" value="Aldolase_II/adducin_N_sf"/>
</dbReference>
<gene>
    <name evidence="2" type="ORF">DRJ26_01775</name>
</gene>
<reference evidence="2 3" key="1">
    <citation type="submission" date="2018-06" db="EMBL/GenBank/DDBJ databases">
        <title>Extensive metabolic versatility and redundancy in microbially diverse, dynamic hydrothermal sediments.</title>
        <authorList>
            <person name="Dombrowski N."/>
            <person name="Teske A."/>
            <person name="Baker B.J."/>
        </authorList>
    </citation>
    <scope>NUCLEOTIDE SEQUENCE [LARGE SCALE GENOMIC DNA]</scope>
    <source>
        <strain evidence="2">B20_G2</strain>
    </source>
</reference>
<sequence length="97" mass="11041">MNIKYSKEIIEACRKLGLIVASFSREEEPIHIKETEGASIPWGIRTAIMKSEKFPDIIYDLGEVGKEPMIRILGRNAIDVVQKTKKIGEILMQINKK</sequence>
<dbReference type="EMBL" id="QMRA01000021">
    <property type="protein sequence ID" value="RLE54584.1"/>
    <property type="molecule type" value="Genomic_DNA"/>
</dbReference>
<evidence type="ECO:0000259" key="1">
    <source>
        <dbReference type="Pfam" id="PF10120"/>
    </source>
</evidence>
<evidence type="ECO:0000313" key="2">
    <source>
        <dbReference type="EMBL" id="RLE54584.1"/>
    </source>
</evidence>
<dbReference type="InterPro" id="IPR019293">
    <property type="entry name" value="ThiN"/>
</dbReference>
<protein>
    <recommendedName>
        <fullName evidence="1">Thiamine-phosphate synthase ThiN domain-containing protein</fullName>
    </recommendedName>
</protein>
<name>A0A497F4K2_9CREN</name>
<evidence type="ECO:0000313" key="3">
    <source>
        <dbReference type="Proteomes" id="UP000269499"/>
    </source>
</evidence>